<proteinExistence type="predicted"/>
<dbReference type="EMBL" id="CP103445">
    <property type="protein sequence ID" value="UWS35067.1"/>
    <property type="molecule type" value="Genomic_DNA"/>
</dbReference>
<organism evidence="1 2">
    <name type="scientific">Erwinia pyrifoliae</name>
    <dbReference type="NCBI Taxonomy" id="79967"/>
    <lineage>
        <taxon>Bacteria</taxon>
        <taxon>Pseudomonadati</taxon>
        <taxon>Pseudomonadota</taxon>
        <taxon>Gammaproteobacteria</taxon>
        <taxon>Enterobacterales</taxon>
        <taxon>Erwiniaceae</taxon>
        <taxon>Erwinia</taxon>
    </lineage>
</organism>
<name>A0ABY5XCY9_ERWPY</name>
<gene>
    <name evidence="1" type="ORF">NYP84_07970</name>
</gene>
<evidence type="ECO:0000313" key="1">
    <source>
        <dbReference type="EMBL" id="UWS35067.1"/>
    </source>
</evidence>
<dbReference type="RefSeq" id="WP_259817368.1">
    <property type="nucleotide sequence ID" value="NZ_CP103445.1"/>
</dbReference>
<dbReference type="Proteomes" id="UP001058553">
    <property type="component" value="Chromosome"/>
</dbReference>
<accession>A0ABY5XCY9</accession>
<keyword evidence="2" id="KW-1185">Reference proteome</keyword>
<evidence type="ECO:0000313" key="2">
    <source>
        <dbReference type="Proteomes" id="UP001058553"/>
    </source>
</evidence>
<reference evidence="1" key="1">
    <citation type="submission" date="2022-07" db="EMBL/GenBank/DDBJ databases">
        <title>Genetic diversity of Erwinia pyrifoliae.</title>
        <authorList>
            <person name="Park D.S."/>
            <person name="Ham H."/>
        </authorList>
    </citation>
    <scope>NUCLEOTIDE SEQUENCE</scope>
    <source>
        <strain evidence="1">CP201486</strain>
    </source>
</reference>
<protein>
    <submittedName>
        <fullName evidence="1">Toxin YdaT domain-containing protein</fullName>
    </submittedName>
</protein>
<dbReference type="Gene3D" id="1.10.3600.10">
    <property type="entry name" value="Putative bacterial toxin ydaT"/>
    <property type="match status" value="1"/>
</dbReference>
<dbReference type="InterPro" id="IPR037042">
    <property type="entry name" value="YdaT-like_sf"/>
</dbReference>
<sequence length="155" mass="16639">MKISPPIDVVAAELEAWALMAGWKTVAIRVAAAYHCNCRGNLLPQVDSEAGLRNAVQRLRRIFRGYDGPRYASVAEDLKQAALAALPPERRARLESPGDPSLLATIAAQEGIEAVNAIHLGAPTAVIMREVSEAIDALIAMRNSVMEWNIPTGAS</sequence>